<evidence type="ECO:0000259" key="2">
    <source>
        <dbReference type="Pfam" id="PF13649"/>
    </source>
</evidence>
<dbReference type="GO" id="GO:0008168">
    <property type="term" value="F:methyltransferase activity"/>
    <property type="evidence" value="ECO:0007669"/>
    <property type="project" value="UniProtKB-KW"/>
</dbReference>
<accession>A0A420EF40</accession>
<dbReference type="InterPro" id="IPR029063">
    <property type="entry name" value="SAM-dependent_MTases_sf"/>
</dbReference>
<gene>
    <name evidence="3" type="ORF">D6851_12485</name>
</gene>
<dbReference type="Pfam" id="PF13649">
    <property type="entry name" value="Methyltransf_25"/>
    <property type="match status" value="1"/>
</dbReference>
<dbReference type="OrthoDB" id="9765084at2"/>
<dbReference type="PANTHER" id="PTHR43861:SF3">
    <property type="entry name" value="PUTATIVE (AFU_ORTHOLOGUE AFUA_2G14390)-RELATED"/>
    <property type="match status" value="1"/>
</dbReference>
<dbReference type="GO" id="GO:0032259">
    <property type="term" value="P:methylation"/>
    <property type="evidence" value="ECO:0007669"/>
    <property type="project" value="UniProtKB-KW"/>
</dbReference>
<keyword evidence="1 3" id="KW-0808">Transferase</keyword>
<name>A0A420EF40_9SPHN</name>
<keyword evidence="3" id="KW-0489">Methyltransferase</keyword>
<comment type="caution">
    <text evidence="3">The sequence shown here is derived from an EMBL/GenBank/DDBJ whole genome shotgun (WGS) entry which is preliminary data.</text>
</comment>
<keyword evidence="4" id="KW-1185">Reference proteome</keyword>
<protein>
    <submittedName>
        <fullName evidence="3">Class I SAM-dependent methyltransferase</fullName>
    </submittedName>
</protein>
<evidence type="ECO:0000313" key="3">
    <source>
        <dbReference type="EMBL" id="RKF19274.1"/>
    </source>
</evidence>
<dbReference type="RefSeq" id="WP_120325214.1">
    <property type="nucleotide sequence ID" value="NZ_RAPF01000006.1"/>
</dbReference>
<dbReference type="PANTHER" id="PTHR43861">
    <property type="entry name" value="TRANS-ACONITATE 2-METHYLTRANSFERASE-RELATED"/>
    <property type="match status" value="1"/>
</dbReference>
<organism evidence="3 4">
    <name type="scientific">Altericroceibacterium spongiae</name>
    <dbReference type="NCBI Taxonomy" id="2320269"/>
    <lineage>
        <taxon>Bacteria</taxon>
        <taxon>Pseudomonadati</taxon>
        <taxon>Pseudomonadota</taxon>
        <taxon>Alphaproteobacteria</taxon>
        <taxon>Sphingomonadales</taxon>
        <taxon>Erythrobacteraceae</taxon>
        <taxon>Altericroceibacterium</taxon>
    </lineage>
</organism>
<dbReference type="Proteomes" id="UP000284395">
    <property type="component" value="Unassembled WGS sequence"/>
</dbReference>
<proteinExistence type="predicted"/>
<evidence type="ECO:0000313" key="4">
    <source>
        <dbReference type="Proteomes" id="UP000284395"/>
    </source>
</evidence>
<reference evidence="3 4" key="1">
    <citation type="submission" date="2018-09" db="EMBL/GenBank/DDBJ databases">
        <title>Altererythrobacter spongiae sp. nov., isolated from a marine sponge.</title>
        <authorList>
            <person name="Zhuang L."/>
            <person name="Luo L."/>
        </authorList>
    </citation>
    <scope>NUCLEOTIDE SEQUENCE [LARGE SCALE GENOMIC DNA]</scope>
    <source>
        <strain evidence="3 4">HN-Y73</strain>
    </source>
</reference>
<dbReference type="InterPro" id="IPR041698">
    <property type="entry name" value="Methyltransf_25"/>
</dbReference>
<sequence length="199" mass="21765">MWDERYAEEGLAYGDAANDFLVQQVSALQPGNCLCLAEGQGRNATWLAQQGFDVTAVDQSATGLAAARDFAAQRGVSIRTEVADLADYDLGEARWDNMVSIFAHMPSVVRKALHSRVARGLKPGGVFLLEAYTPETLQTSGMGGPKEPDLLMTLESLREELQGLEFRVGREIRRDVNEGKYHRGEGAVVQVIARKPEGE</sequence>
<dbReference type="Gene3D" id="3.40.50.150">
    <property type="entry name" value="Vaccinia Virus protein VP39"/>
    <property type="match status" value="1"/>
</dbReference>
<evidence type="ECO:0000256" key="1">
    <source>
        <dbReference type="ARBA" id="ARBA00022679"/>
    </source>
</evidence>
<dbReference type="EMBL" id="RAPF01000006">
    <property type="protein sequence ID" value="RKF19274.1"/>
    <property type="molecule type" value="Genomic_DNA"/>
</dbReference>
<dbReference type="SUPFAM" id="SSF53335">
    <property type="entry name" value="S-adenosyl-L-methionine-dependent methyltransferases"/>
    <property type="match status" value="1"/>
</dbReference>
<dbReference type="AlphaFoldDB" id="A0A420EF40"/>
<dbReference type="CDD" id="cd02440">
    <property type="entry name" value="AdoMet_MTases"/>
    <property type="match status" value="1"/>
</dbReference>
<feature type="domain" description="Methyltransferase" evidence="2">
    <location>
        <begin position="34"/>
        <end position="125"/>
    </location>
</feature>